<accession>A0A371EVX0</accession>
<dbReference type="Proteomes" id="UP000257109">
    <property type="component" value="Unassembled WGS sequence"/>
</dbReference>
<sequence length="95" mass="10635">MEDDRAVRCQKNKYQALSPAGLLQPLPIPNQKATNQIKTQKAPVEIVYNFHQHYVMVPSGGNASLEMDSEELDDRSHIKAHVESVTTSVPICKTF</sequence>
<protein>
    <submittedName>
        <fullName evidence="1">Uncharacterized protein</fullName>
    </submittedName>
</protein>
<evidence type="ECO:0000313" key="2">
    <source>
        <dbReference type="Proteomes" id="UP000257109"/>
    </source>
</evidence>
<reference evidence="1" key="1">
    <citation type="submission" date="2018-05" db="EMBL/GenBank/DDBJ databases">
        <title>Draft genome of Mucuna pruriens seed.</title>
        <authorList>
            <person name="Nnadi N.E."/>
            <person name="Vos R."/>
            <person name="Hasami M.H."/>
            <person name="Devisetty U.K."/>
            <person name="Aguiy J.C."/>
        </authorList>
    </citation>
    <scope>NUCLEOTIDE SEQUENCE [LARGE SCALE GENOMIC DNA]</scope>
    <source>
        <strain evidence="1">JCA_2017</strain>
    </source>
</reference>
<feature type="non-terminal residue" evidence="1">
    <location>
        <position position="1"/>
    </location>
</feature>
<keyword evidence="2" id="KW-1185">Reference proteome</keyword>
<organism evidence="1 2">
    <name type="scientific">Mucuna pruriens</name>
    <name type="common">Velvet bean</name>
    <name type="synonym">Dolichos pruriens</name>
    <dbReference type="NCBI Taxonomy" id="157652"/>
    <lineage>
        <taxon>Eukaryota</taxon>
        <taxon>Viridiplantae</taxon>
        <taxon>Streptophyta</taxon>
        <taxon>Embryophyta</taxon>
        <taxon>Tracheophyta</taxon>
        <taxon>Spermatophyta</taxon>
        <taxon>Magnoliopsida</taxon>
        <taxon>eudicotyledons</taxon>
        <taxon>Gunneridae</taxon>
        <taxon>Pentapetalae</taxon>
        <taxon>rosids</taxon>
        <taxon>fabids</taxon>
        <taxon>Fabales</taxon>
        <taxon>Fabaceae</taxon>
        <taxon>Papilionoideae</taxon>
        <taxon>50 kb inversion clade</taxon>
        <taxon>NPAAA clade</taxon>
        <taxon>indigoferoid/millettioid clade</taxon>
        <taxon>Phaseoleae</taxon>
        <taxon>Mucuna</taxon>
    </lineage>
</organism>
<dbReference type="AlphaFoldDB" id="A0A371EVX0"/>
<evidence type="ECO:0000313" key="1">
    <source>
        <dbReference type="EMBL" id="RDX70200.1"/>
    </source>
</evidence>
<name>A0A371EVX0_MUCPR</name>
<dbReference type="EMBL" id="QJKJ01011799">
    <property type="protein sequence ID" value="RDX70200.1"/>
    <property type="molecule type" value="Genomic_DNA"/>
</dbReference>
<proteinExistence type="predicted"/>
<gene>
    <name evidence="1" type="ORF">CR513_50586</name>
</gene>
<comment type="caution">
    <text evidence="1">The sequence shown here is derived from an EMBL/GenBank/DDBJ whole genome shotgun (WGS) entry which is preliminary data.</text>
</comment>